<dbReference type="InterPro" id="IPR029063">
    <property type="entry name" value="SAM-dependent_MTases_sf"/>
</dbReference>
<dbReference type="EMBL" id="QXEV01000043">
    <property type="protein sequence ID" value="RIA64731.1"/>
    <property type="molecule type" value="Genomic_DNA"/>
</dbReference>
<keyword evidence="5" id="KW-1185">Reference proteome</keyword>
<comment type="caution">
    <text evidence="4">The sequence shown here is derived from an EMBL/GenBank/DDBJ whole genome shotgun (WGS) entry which is preliminary data.</text>
</comment>
<dbReference type="Proteomes" id="UP000266506">
    <property type="component" value="Unassembled WGS sequence"/>
</dbReference>
<feature type="domain" description="Methyltransferase small" evidence="3">
    <location>
        <begin position="31"/>
        <end position="197"/>
    </location>
</feature>
<dbReference type="CDD" id="cd02440">
    <property type="entry name" value="AdoMet_MTases"/>
    <property type="match status" value="1"/>
</dbReference>
<dbReference type="InParanoid" id="A0A397R2T7"/>
<keyword evidence="1 4" id="KW-0489">Methyltransferase</keyword>
<sequence>MEKNTHYYSKTQENVKSNPNIYTFNFHDYTFRFHTDSGVFSKEYIDYGTFAMLKAFIPNDIDGDILDMGAGYGPIGIVLSTLYKKHAVMCEINERAYNLNLKNIEENKADCVVFNSNLYEAVEGMEFASIITNPPIRAGKQTVFAIYDGAYTHLKQNGELWVVIQKKQGAPSSKEHLEELFGNCEIITRDKGYYILKSIKK</sequence>
<reference evidence="4 5" key="1">
    <citation type="submission" date="2018-08" db="EMBL/GenBank/DDBJ databases">
        <title>Genomic Encyclopedia of Archaeal and Bacterial Type Strains, Phase II (KMG-II): from individual species to whole genera.</title>
        <authorList>
            <person name="Goeker M."/>
        </authorList>
    </citation>
    <scope>NUCLEOTIDE SEQUENCE [LARGE SCALE GENOMIC DNA]</scope>
    <source>
        <strain evidence="4 5">ATCC 27112</strain>
    </source>
</reference>
<evidence type="ECO:0000313" key="5">
    <source>
        <dbReference type="Proteomes" id="UP000266506"/>
    </source>
</evidence>
<keyword evidence="2 4" id="KW-0808">Transferase</keyword>
<dbReference type="SUPFAM" id="SSF53335">
    <property type="entry name" value="S-adenosyl-L-methionine-dependent methyltransferases"/>
    <property type="match status" value="1"/>
</dbReference>
<dbReference type="RefSeq" id="WP_119017009.1">
    <property type="nucleotide sequence ID" value="NZ_QXEV01000043.1"/>
</dbReference>
<evidence type="ECO:0000256" key="2">
    <source>
        <dbReference type="ARBA" id="ARBA00022679"/>
    </source>
</evidence>
<dbReference type="PANTHER" id="PTHR47816:SF4">
    <property type="entry name" value="RIBOSOMAL RNA SMALL SUBUNIT METHYLTRANSFERASE C"/>
    <property type="match status" value="1"/>
</dbReference>
<evidence type="ECO:0000259" key="3">
    <source>
        <dbReference type="Pfam" id="PF05175"/>
    </source>
</evidence>
<dbReference type="AlphaFoldDB" id="A0A397R2T7"/>
<dbReference type="OrthoDB" id="9764961at2"/>
<dbReference type="GO" id="GO:0008757">
    <property type="term" value="F:S-adenosylmethionine-dependent methyltransferase activity"/>
    <property type="evidence" value="ECO:0007669"/>
    <property type="project" value="InterPro"/>
</dbReference>
<dbReference type="Pfam" id="PF05175">
    <property type="entry name" value="MTS"/>
    <property type="match status" value="1"/>
</dbReference>
<proteinExistence type="predicted"/>
<protein>
    <submittedName>
        <fullName evidence="4">16S rRNA (Guanine1207-N2)-methyltransferase</fullName>
    </submittedName>
</protein>
<evidence type="ECO:0000256" key="1">
    <source>
        <dbReference type="ARBA" id="ARBA00022603"/>
    </source>
</evidence>
<name>A0A397R2T7_9MOLU</name>
<dbReference type="InterPro" id="IPR007848">
    <property type="entry name" value="Small_mtfrase_dom"/>
</dbReference>
<evidence type="ECO:0000313" key="4">
    <source>
        <dbReference type="EMBL" id="RIA64731.1"/>
    </source>
</evidence>
<dbReference type="FunCoup" id="A0A397R2T7">
    <property type="interactions" value="90"/>
</dbReference>
<dbReference type="Gene3D" id="3.40.50.150">
    <property type="entry name" value="Vaccinia Virus protein VP39"/>
    <property type="match status" value="1"/>
</dbReference>
<accession>A0A397R2T7</accession>
<dbReference type="PANTHER" id="PTHR47816">
    <property type="entry name" value="RIBOSOMAL RNA SMALL SUBUNIT METHYLTRANSFERASE C"/>
    <property type="match status" value="1"/>
</dbReference>
<gene>
    <name evidence="4" type="ORF">EI71_01971</name>
</gene>
<dbReference type="GO" id="GO:0032259">
    <property type="term" value="P:methylation"/>
    <property type="evidence" value="ECO:0007669"/>
    <property type="project" value="UniProtKB-KW"/>
</dbReference>
<dbReference type="InterPro" id="IPR046977">
    <property type="entry name" value="RsmC/RlmG"/>
</dbReference>
<organism evidence="4 5">
    <name type="scientific">Anaeroplasma bactoclasticum</name>
    <dbReference type="NCBI Taxonomy" id="2088"/>
    <lineage>
        <taxon>Bacteria</taxon>
        <taxon>Bacillati</taxon>
        <taxon>Mycoplasmatota</taxon>
        <taxon>Mollicutes</taxon>
        <taxon>Anaeroplasmatales</taxon>
        <taxon>Anaeroplasmataceae</taxon>
        <taxon>Anaeroplasma</taxon>
    </lineage>
</organism>